<dbReference type="PROSITE" id="PS50850">
    <property type="entry name" value="MFS"/>
    <property type="match status" value="1"/>
</dbReference>
<evidence type="ECO:0000313" key="8">
    <source>
        <dbReference type="EMBL" id="KEZ45869.1"/>
    </source>
</evidence>
<feature type="transmembrane region" description="Helical" evidence="6">
    <location>
        <begin position="213"/>
        <end position="235"/>
    </location>
</feature>
<feature type="transmembrane region" description="Helical" evidence="6">
    <location>
        <begin position="144"/>
        <end position="168"/>
    </location>
</feature>
<keyword evidence="5 6" id="KW-0472">Membrane</keyword>
<dbReference type="InterPro" id="IPR036259">
    <property type="entry name" value="MFS_trans_sf"/>
</dbReference>
<proteinExistence type="predicted"/>
<evidence type="ECO:0000256" key="6">
    <source>
        <dbReference type="SAM" id="Phobius"/>
    </source>
</evidence>
<feature type="transmembrane region" description="Helical" evidence="6">
    <location>
        <begin position="409"/>
        <end position="428"/>
    </location>
</feature>
<dbReference type="GO" id="GO:0022857">
    <property type="term" value="F:transmembrane transporter activity"/>
    <property type="evidence" value="ECO:0007669"/>
    <property type="project" value="InterPro"/>
</dbReference>
<feature type="domain" description="Major facilitator superfamily (MFS) profile" evidence="7">
    <location>
        <begin position="54"/>
        <end position="463"/>
    </location>
</feature>
<dbReference type="FunFam" id="1.20.1250.20:FF:000034">
    <property type="entry name" value="MFS general substrate transporter"/>
    <property type="match status" value="1"/>
</dbReference>
<gene>
    <name evidence="8" type="ORF">SAPIO_CDS1233</name>
</gene>
<dbReference type="EMBL" id="JOWA01000055">
    <property type="protein sequence ID" value="KEZ45869.1"/>
    <property type="molecule type" value="Genomic_DNA"/>
</dbReference>
<dbReference type="SUPFAM" id="SSF103473">
    <property type="entry name" value="MFS general substrate transporter"/>
    <property type="match status" value="1"/>
</dbReference>
<feature type="transmembrane region" description="Helical" evidence="6">
    <location>
        <begin position="90"/>
        <end position="107"/>
    </location>
</feature>
<feature type="transmembrane region" description="Helical" evidence="6">
    <location>
        <begin position="440"/>
        <end position="460"/>
    </location>
</feature>
<dbReference type="InterPro" id="IPR020846">
    <property type="entry name" value="MFS_dom"/>
</dbReference>
<dbReference type="Gene3D" id="1.20.1250.20">
    <property type="entry name" value="MFS general substrate transporter like domains"/>
    <property type="match status" value="2"/>
</dbReference>
<dbReference type="PANTHER" id="PTHR43791:SF91">
    <property type="entry name" value="MAJOR FACILITATOR SUPERFAMILY (MFS) PROFILE DOMAIN-CONTAINING PROTEIN-RELATED"/>
    <property type="match status" value="1"/>
</dbReference>
<dbReference type="GO" id="GO:0016020">
    <property type="term" value="C:membrane"/>
    <property type="evidence" value="ECO:0007669"/>
    <property type="project" value="UniProtKB-SubCell"/>
</dbReference>
<comment type="caution">
    <text evidence="8">The sequence shown here is derived from an EMBL/GenBank/DDBJ whole genome shotgun (WGS) entry which is preliminary data.</text>
</comment>
<feature type="transmembrane region" description="Helical" evidence="6">
    <location>
        <begin position="374"/>
        <end position="397"/>
    </location>
</feature>
<accession>A0A084GEV7</accession>
<evidence type="ECO:0000256" key="3">
    <source>
        <dbReference type="ARBA" id="ARBA00022692"/>
    </source>
</evidence>
<feature type="transmembrane region" description="Helical" evidence="6">
    <location>
        <begin position="285"/>
        <end position="309"/>
    </location>
</feature>
<evidence type="ECO:0000256" key="2">
    <source>
        <dbReference type="ARBA" id="ARBA00022448"/>
    </source>
</evidence>
<comment type="subcellular location">
    <subcellularLocation>
        <location evidence="1">Membrane</location>
        <topology evidence="1">Multi-pass membrane protein</topology>
    </subcellularLocation>
</comment>
<organism evidence="8 9">
    <name type="scientific">Pseudallescheria apiosperma</name>
    <name type="common">Scedosporium apiospermum</name>
    <dbReference type="NCBI Taxonomy" id="563466"/>
    <lineage>
        <taxon>Eukaryota</taxon>
        <taxon>Fungi</taxon>
        <taxon>Dikarya</taxon>
        <taxon>Ascomycota</taxon>
        <taxon>Pezizomycotina</taxon>
        <taxon>Sordariomycetes</taxon>
        <taxon>Hypocreomycetidae</taxon>
        <taxon>Microascales</taxon>
        <taxon>Microascaceae</taxon>
        <taxon>Scedosporium</taxon>
    </lineage>
</organism>
<dbReference type="Proteomes" id="UP000028545">
    <property type="component" value="Unassembled WGS sequence"/>
</dbReference>
<dbReference type="HOGENOM" id="CLU_001265_0_1_1"/>
<evidence type="ECO:0000259" key="7">
    <source>
        <dbReference type="PROSITE" id="PS50850"/>
    </source>
</evidence>
<feature type="transmembrane region" description="Helical" evidence="6">
    <location>
        <begin position="180"/>
        <end position="201"/>
    </location>
</feature>
<evidence type="ECO:0000256" key="1">
    <source>
        <dbReference type="ARBA" id="ARBA00004141"/>
    </source>
</evidence>
<dbReference type="AlphaFoldDB" id="A0A084GEV7"/>
<feature type="transmembrane region" description="Helical" evidence="6">
    <location>
        <begin position="119"/>
        <end position="138"/>
    </location>
</feature>
<evidence type="ECO:0000256" key="4">
    <source>
        <dbReference type="ARBA" id="ARBA00022989"/>
    </source>
</evidence>
<dbReference type="FunFam" id="1.20.1250.20:FF:000013">
    <property type="entry name" value="MFS general substrate transporter"/>
    <property type="match status" value="1"/>
</dbReference>
<feature type="transmembrane region" description="Helical" evidence="6">
    <location>
        <begin position="321"/>
        <end position="342"/>
    </location>
</feature>
<dbReference type="GeneID" id="27720305"/>
<dbReference type="OrthoDB" id="2962993at2759"/>
<feature type="transmembrane region" description="Helical" evidence="6">
    <location>
        <begin position="349"/>
        <end position="368"/>
    </location>
</feature>
<dbReference type="InterPro" id="IPR011701">
    <property type="entry name" value="MFS"/>
</dbReference>
<dbReference type="PANTHER" id="PTHR43791">
    <property type="entry name" value="PERMEASE-RELATED"/>
    <property type="match status" value="1"/>
</dbReference>
<keyword evidence="4 6" id="KW-1133">Transmembrane helix</keyword>
<dbReference type="OMA" id="IVPMVMW"/>
<dbReference type="Pfam" id="PF07690">
    <property type="entry name" value="MFS_1"/>
    <property type="match status" value="1"/>
</dbReference>
<keyword evidence="3 6" id="KW-0812">Transmembrane</keyword>
<name>A0A084GEV7_PSEDA</name>
<protein>
    <submittedName>
        <fullName evidence="8">Major facilitator superfamily transporter</fullName>
    </submittedName>
</protein>
<keyword evidence="2" id="KW-0813">Transport</keyword>
<evidence type="ECO:0000256" key="5">
    <source>
        <dbReference type="ARBA" id="ARBA00023136"/>
    </source>
</evidence>
<sequence length="500" mass="54985">MAPSESASEKKAIPPQQWDSTSAVAEIEATAGSGEIVVDKEKARKVMRKLDIRIIPTIMWVYLMNMMDRVNIGNARLFGMEEDLGLKGQQFQLAVSVLFVTYCLFEAPSNLIIKKLQPARYLAGLTIGWGLIATFSAFVQNFAGLLVCRLLLGLFEAGFFPGVVLYLSMFYGRNSLALRIAYFFGTAAASGVIGGLIAYGISFMDGDGGWRAWRWIIVIEGVPTVLTGILIPFVIPNDAESAKFLTDDDRQTLRDMHESELGKAHNLRNLVWSDVMDGVKDWTTWAFCFAIWPCLIMLYSFVVFLPTIIKALGTWNSAEVQALTVPVYAVGAILYLIAAYISDKTQRRGYFILAAIVFAVAGYGMLLANKSSALSYAGTFFVSIGIFTSTGISVAWVTANNPRYGKRAFAGGMQLTVGNSAGVASPFLFSSKFAPTYVTSYAVCMGMLGVSLILVTALHVHFRRQNKLRDEGKQDYLMEGKTDIEIDAMGELSPRYRFST</sequence>
<dbReference type="KEGG" id="sapo:SAPIO_CDS1233"/>
<dbReference type="RefSeq" id="XP_016645668.1">
    <property type="nucleotide sequence ID" value="XM_016784552.1"/>
</dbReference>
<dbReference type="VEuPathDB" id="FungiDB:SAPIO_CDS1233"/>
<keyword evidence="9" id="KW-1185">Reference proteome</keyword>
<evidence type="ECO:0000313" key="9">
    <source>
        <dbReference type="Proteomes" id="UP000028545"/>
    </source>
</evidence>
<feature type="transmembrane region" description="Helical" evidence="6">
    <location>
        <begin position="50"/>
        <end position="70"/>
    </location>
</feature>
<reference evidence="8 9" key="1">
    <citation type="journal article" date="2014" name="Genome Announc.">
        <title>Draft genome sequence of the pathogenic fungus Scedosporium apiospermum.</title>
        <authorList>
            <person name="Vandeputte P."/>
            <person name="Ghamrawi S."/>
            <person name="Rechenmann M."/>
            <person name="Iltis A."/>
            <person name="Giraud S."/>
            <person name="Fleury M."/>
            <person name="Thornton C."/>
            <person name="Delhaes L."/>
            <person name="Meyer W."/>
            <person name="Papon N."/>
            <person name="Bouchara J.P."/>
        </authorList>
    </citation>
    <scope>NUCLEOTIDE SEQUENCE [LARGE SCALE GENOMIC DNA]</scope>
    <source>
        <strain evidence="8 9">IHEM 14462</strain>
    </source>
</reference>